<reference evidence="3" key="2">
    <citation type="journal article" date="2018" name="Plant J.">
        <title>The Sorghum bicolor reference genome: improved assembly, gene annotations, a transcriptome atlas, and signatures of genome organization.</title>
        <authorList>
            <person name="McCormick R.F."/>
            <person name="Truong S.K."/>
            <person name="Sreedasyam A."/>
            <person name="Jenkins J."/>
            <person name="Shu S."/>
            <person name="Sims D."/>
            <person name="Kennedy M."/>
            <person name="Amirebrahimi M."/>
            <person name="Weers B.D."/>
            <person name="McKinley B."/>
            <person name="Mattison A."/>
            <person name="Morishige D.T."/>
            <person name="Grimwood J."/>
            <person name="Schmutz J."/>
            <person name="Mullet J.E."/>
        </authorList>
    </citation>
    <scope>NUCLEOTIDE SEQUENCE [LARGE SCALE GENOMIC DNA]</scope>
    <source>
        <strain evidence="3">cv. BTx623</strain>
    </source>
</reference>
<reference evidence="2 3" key="1">
    <citation type="journal article" date="2009" name="Nature">
        <title>The Sorghum bicolor genome and the diversification of grasses.</title>
        <authorList>
            <person name="Paterson A.H."/>
            <person name="Bowers J.E."/>
            <person name="Bruggmann R."/>
            <person name="Dubchak I."/>
            <person name="Grimwood J."/>
            <person name="Gundlach H."/>
            <person name="Haberer G."/>
            <person name="Hellsten U."/>
            <person name="Mitros T."/>
            <person name="Poliakov A."/>
            <person name="Schmutz J."/>
            <person name="Spannagl M."/>
            <person name="Tang H."/>
            <person name="Wang X."/>
            <person name="Wicker T."/>
            <person name="Bharti A.K."/>
            <person name="Chapman J."/>
            <person name="Feltus F.A."/>
            <person name="Gowik U."/>
            <person name="Grigoriev I.V."/>
            <person name="Lyons E."/>
            <person name="Maher C.A."/>
            <person name="Martis M."/>
            <person name="Narechania A."/>
            <person name="Otillar R.P."/>
            <person name="Penning B.W."/>
            <person name="Salamov A.A."/>
            <person name="Wang Y."/>
            <person name="Zhang L."/>
            <person name="Carpita N.C."/>
            <person name="Freeling M."/>
            <person name="Gingle A.R."/>
            <person name="Hash C.T."/>
            <person name="Keller B."/>
            <person name="Klein P."/>
            <person name="Kresovich S."/>
            <person name="McCann M.C."/>
            <person name="Ming R."/>
            <person name="Peterson D.G."/>
            <person name="Mehboob-ur-Rahman"/>
            <person name="Ware D."/>
            <person name="Westhoff P."/>
            <person name="Mayer K.F."/>
            <person name="Messing J."/>
            <person name="Rokhsar D.S."/>
        </authorList>
    </citation>
    <scope>NUCLEOTIDE SEQUENCE [LARGE SCALE GENOMIC DNA]</scope>
    <source>
        <strain evidence="3">cv. BTx623</strain>
    </source>
</reference>
<proteinExistence type="predicted"/>
<name>A0A1W0W6Z0_SORBI</name>
<dbReference type="AlphaFoldDB" id="A0A1W0W6Z0"/>
<dbReference type="InParanoid" id="A0A1W0W6Z0"/>
<keyword evidence="3" id="KW-1185">Reference proteome</keyword>
<feature type="signal peptide" evidence="1">
    <location>
        <begin position="1"/>
        <end position="21"/>
    </location>
</feature>
<evidence type="ECO:0000313" key="3">
    <source>
        <dbReference type="Proteomes" id="UP000000768"/>
    </source>
</evidence>
<keyword evidence="1" id="KW-0732">Signal</keyword>
<dbReference type="EMBL" id="CM000761">
    <property type="protein sequence ID" value="OQU90140.1"/>
    <property type="molecule type" value="Genomic_DNA"/>
</dbReference>
<dbReference type="Proteomes" id="UP000000768">
    <property type="component" value="Chromosome 2"/>
</dbReference>
<accession>A0A1W0W6Z0</accession>
<gene>
    <name evidence="2" type="ORF">SORBI_3002G347750</name>
</gene>
<dbReference type="Gramene" id="OQU90140">
    <property type="protein sequence ID" value="OQU90140"/>
    <property type="gene ID" value="SORBI_3002G347750"/>
</dbReference>
<protein>
    <submittedName>
        <fullName evidence="2">Uncharacterized protein</fullName>
    </submittedName>
</protein>
<organism evidence="2 3">
    <name type="scientific">Sorghum bicolor</name>
    <name type="common">Sorghum</name>
    <name type="synonym">Sorghum vulgare</name>
    <dbReference type="NCBI Taxonomy" id="4558"/>
    <lineage>
        <taxon>Eukaryota</taxon>
        <taxon>Viridiplantae</taxon>
        <taxon>Streptophyta</taxon>
        <taxon>Embryophyta</taxon>
        <taxon>Tracheophyta</taxon>
        <taxon>Spermatophyta</taxon>
        <taxon>Magnoliopsida</taxon>
        <taxon>Liliopsida</taxon>
        <taxon>Poales</taxon>
        <taxon>Poaceae</taxon>
        <taxon>PACMAD clade</taxon>
        <taxon>Panicoideae</taxon>
        <taxon>Andropogonodae</taxon>
        <taxon>Andropogoneae</taxon>
        <taxon>Sorghinae</taxon>
        <taxon>Sorghum</taxon>
    </lineage>
</organism>
<evidence type="ECO:0000313" key="2">
    <source>
        <dbReference type="EMBL" id="OQU90140.1"/>
    </source>
</evidence>
<sequence length="46" mass="5126">MNHIMFFKGAFLRVFLCTTQALLTGWSSKSHAGLLHMKRATIGCLS</sequence>
<evidence type="ECO:0000256" key="1">
    <source>
        <dbReference type="SAM" id="SignalP"/>
    </source>
</evidence>
<feature type="chain" id="PRO_5012709477" evidence="1">
    <location>
        <begin position="22"/>
        <end position="46"/>
    </location>
</feature>